<dbReference type="Gene3D" id="3.50.50.60">
    <property type="entry name" value="FAD/NAD(P)-binding domain"/>
    <property type="match status" value="2"/>
</dbReference>
<name>A0ABW6IDX2_9CYAN</name>
<dbReference type="PRINTS" id="PR00368">
    <property type="entry name" value="FADPNR"/>
</dbReference>
<dbReference type="Proteomes" id="UP001600165">
    <property type="component" value="Unassembled WGS sequence"/>
</dbReference>
<evidence type="ECO:0000256" key="2">
    <source>
        <dbReference type="ARBA" id="ARBA00023002"/>
    </source>
</evidence>
<organism evidence="4 5">
    <name type="scientific">Almyronema epifaneia S1</name>
    <dbReference type="NCBI Taxonomy" id="2991925"/>
    <lineage>
        <taxon>Bacteria</taxon>
        <taxon>Bacillati</taxon>
        <taxon>Cyanobacteriota</taxon>
        <taxon>Cyanophyceae</taxon>
        <taxon>Nodosilineales</taxon>
        <taxon>Nodosilineaceae</taxon>
        <taxon>Almyronema</taxon>
        <taxon>Almyronema epifaneia</taxon>
    </lineage>
</organism>
<protein>
    <submittedName>
        <fullName evidence="4">NAD(P)/FAD-dependent oxidoreductase</fullName>
    </submittedName>
</protein>
<evidence type="ECO:0000256" key="1">
    <source>
        <dbReference type="ARBA" id="ARBA00022630"/>
    </source>
</evidence>
<accession>A0ABW6IDX2</accession>
<feature type="domain" description="FAD/NAD(P)-binding" evidence="3">
    <location>
        <begin position="16"/>
        <end position="303"/>
    </location>
</feature>
<keyword evidence="2" id="KW-0560">Oxidoreductase</keyword>
<keyword evidence="1" id="KW-0285">Flavoprotein</keyword>
<evidence type="ECO:0000259" key="3">
    <source>
        <dbReference type="Pfam" id="PF07992"/>
    </source>
</evidence>
<sequence>MQLTKQTLTQRIDRVYDVLIVGGGAAGLSAGIYSQRYLLSTLIIDKGKARSFWMQELHNYLGLPPETPGREVLKQGKDHYLSLEGDYLNAYVEDVIDEGQVFAVKVRIGRQNPTYKTFRTRYLIAASGIIDHLPQLADLKNVFDYAGYNLHVCLICDGYEMRDQRVGVFGSSEDSLQVAFALGWFTPYITLFTHSAFEVGQKLRDRFAEAGYILNEQPIRQFLGENHQMSGVELENGAVVELDAGLVSMGSKYHADYLKGIDLTYNGGNLVTDAMNRTSHPRIFAVGDLKVGMNQVVIAAADGANAATQIWRDIRRAEGSRRSATAATAA</sequence>
<dbReference type="InterPro" id="IPR050097">
    <property type="entry name" value="Ferredoxin-NADP_redctase_2"/>
</dbReference>
<dbReference type="RefSeq" id="WP_377963008.1">
    <property type="nucleotide sequence ID" value="NZ_JBHZOL010000038.1"/>
</dbReference>
<proteinExistence type="predicted"/>
<reference evidence="4 5" key="1">
    <citation type="submission" date="2024-10" db="EMBL/GenBank/DDBJ databases">
        <authorList>
            <person name="Ratan Roy A."/>
            <person name="Morales Sandoval P.H."/>
            <person name="De Los Santos Villalobos S."/>
            <person name="Chakraborty S."/>
            <person name="Mukherjee J."/>
        </authorList>
    </citation>
    <scope>NUCLEOTIDE SEQUENCE [LARGE SCALE GENOMIC DNA]</scope>
    <source>
        <strain evidence="4 5">S1</strain>
    </source>
</reference>
<comment type="caution">
    <text evidence="4">The sequence shown here is derived from an EMBL/GenBank/DDBJ whole genome shotgun (WGS) entry which is preliminary data.</text>
</comment>
<dbReference type="SUPFAM" id="SSF51905">
    <property type="entry name" value="FAD/NAD(P)-binding domain"/>
    <property type="match status" value="1"/>
</dbReference>
<dbReference type="EMBL" id="JBHZOL010000038">
    <property type="protein sequence ID" value="MFE4105835.1"/>
    <property type="molecule type" value="Genomic_DNA"/>
</dbReference>
<gene>
    <name evidence="4" type="ORF">ACFVKH_06075</name>
</gene>
<evidence type="ECO:0000313" key="4">
    <source>
        <dbReference type="EMBL" id="MFE4105835.1"/>
    </source>
</evidence>
<dbReference type="PRINTS" id="PR00469">
    <property type="entry name" value="PNDRDTASEII"/>
</dbReference>
<evidence type="ECO:0000313" key="5">
    <source>
        <dbReference type="Proteomes" id="UP001600165"/>
    </source>
</evidence>
<dbReference type="PANTHER" id="PTHR48105">
    <property type="entry name" value="THIOREDOXIN REDUCTASE 1-RELATED-RELATED"/>
    <property type="match status" value="1"/>
</dbReference>
<dbReference type="Pfam" id="PF07992">
    <property type="entry name" value="Pyr_redox_2"/>
    <property type="match status" value="1"/>
</dbReference>
<dbReference type="InterPro" id="IPR036188">
    <property type="entry name" value="FAD/NAD-bd_sf"/>
</dbReference>
<keyword evidence="5" id="KW-1185">Reference proteome</keyword>
<dbReference type="InterPro" id="IPR023753">
    <property type="entry name" value="FAD/NAD-binding_dom"/>
</dbReference>